<name>A0ABU5IA20_9BURK</name>
<dbReference type="EMBL" id="JAXOJX010000005">
    <property type="protein sequence ID" value="MDZ5455956.1"/>
    <property type="molecule type" value="Genomic_DNA"/>
</dbReference>
<keyword evidence="2" id="KW-1185">Reference proteome</keyword>
<dbReference type="Proteomes" id="UP001293718">
    <property type="component" value="Unassembled WGS sequence"/>
</dbReference>
<comment type="caution">
    <text evidence="1">The sequence shown here is derived from an EMBL/GenBank/DDBJ whole genome shotgun (WGS) entry which is preliminary data.</text>
</comment>
<dbReference type="SUPFAM" id="SSF109604">
    <property type="entry name" value="HD-domain/PDEase-like"/>
    <property type="match status" value="1"/>
</dbReference>
<evidence type="ECO:0000313" key="1">
    <source>
        <dbReference type="EMBL" id="MDZ5455956.1"/>
    </source>
</evidence>
<dbReference type="RefSeq" id="WP_322464641.1">
    <property type="nucleotide sequence ID" value="NZ_JAXOJX010000005.1"/>
</dbReference>
<proteinExistence type="predicted"/>
<gene>
    <name evidence="1" type="ORF">SM757_05170</name>
</gene>
<accession>A0ABU5IA20</accession>
<protein>
    <recommendedName>
        <fullName evidence="3">Phosphohydrolase</fullName>
    </recommendedName>
</protein>
<sequence length="403" mass="43915">MKLIPLSADLLQSQPFLPFGVYAEDGRMLLPAHAPLGDARVRARLGQQRSLFAQAADYNAWRRGMAQAVQGLLNDNAPLKQLAQVRPDMVRAEIPRQPGEEWEAMVLALDKVLQGADAAKPWIGRMQALRAQCRTMVARRMDEALFHLIYTGGSRTSHHSSRQALRCMLMAGEAALALGWDEERRLLLDHAALTMNAAAWRLHDQLARQVGGIDDPQQRALIASHPADGERLLRDSGVTDEHWLSAVRLHHDDALAGQPLEALDAGQAAASLLRRVDRYSAMLSRRIGREPLSATAAAQQACLGADGRPDPLGALMLKAVGLYPPGCFVALASNERGIVLARGERANQPLVAALVNAEGMVMAEPRLRDTSRPGLAVRTALSPSQIPVDPPLDKLQVLRGWLK</sequence>
<dbReference type="Gene3D" id="1.10.3210.10">
    <property type="entry name" value="Hypothetical protein af1432"/>
    <property type="match status" value="1"/>
</dbReference>
<reference evidence="1 2" key="1">
    <citation type="submission" date="2023-11" db="EMBL/GenBank/DDBJ databases">
        <title>Draft genome of Azohydromonas lata strain H1 (DSM1123), a polyhydroxyalkanoate producer.</title>
        <authorList>
            <person name="Traversa D."/>
            <person name="D'Addabbo P."/>
            <person name="Pazzani C."/>
            <person name="Manzari C."/>
            <person name="Chiara M."/>
            <person name="Scrascia M."/>
        </authorList>
    </citation>
    <scope>NUCLEOTIDE SEQUENCE [LARGE SCALE GENOMIC DNA]</scope>
    <source>
        <strain evidence="1 2">H1</strain>
    </source>
</reference>
<evidence type="ECO:0008006" key="3">
    <source>
        <dbReference type="Google" id="ProtNLM"/>
    </source>
</evidence>
<evidence type="ECO:0000313" key="2">
    <source>
        <dbReference type="Proteomes" id="UP001293718"/>
    </source>
</evidence>
<organism evidence="1 2">
    <name type="scientific">Azohydromonas lata</name>
    <dbReference type="NCBI Taxonomy" id="45677"/>
    <lineage>
        <taxon>Bacteria</taxon>
        <taxon>Pseudomonadati</taxon>
        <taxon>Pseudomonadota</taxon>
        <taxon>Betaproteobacteria</taxon>
        <taxon>Burkholderiales</taxon>
        <taxon>Sphaerotilaceae</taxon>
        <taxon>Azohydromonas</taxon>
    </lineage>
</organism>